<dbReference type="Proteomes" id="UP001058974">
    <property type="component" value="Chromosome 1"/>
</dbReference>
<keyword evidence="2" id="KW-1185">Reference proteome</keyword>
<evidence type="ECO:0000313" key="2">
    <source>
        <dbReference type="Proteomes" id="UP001058974"/>
    </source>
</evidence>
<comment type="caution">
    <text evidence="1">The sequence shown here is derived from an EMBL/GenBank/DDBJ whole genome shotgun (WGS) entry which is preliminary data.</text>
</comment>
<name>A0A9D5BJY5_PEA</name>
<dbReference type="Gramene" id="Psat01G0328800-T1">
    <property type="protein sequence ID" value="KAI5444950.1"/>
    <property type="gene ID" value="KIW84_013288"/>
</dbReference>
<protein>
    <submittedName>
        <fullName evidence="1">Uncharacterized protein</fullName>
    </submittedName>
</protein>
<dbReference type="AlphaFoldDB" id="A0A9D5BJY5"/>
<evidence type="ECO:0000313" key="1">
    <source>
        <dbReference type="EMBL" id="KAI5444950.1"/>
    </source>
</evidence>
<accession>A0A9D5BJY5</accession>
<proteinExistence type="predicted"/>
<sequence length="119" mass="13047">MSAFTGCRKSSPSIVESIMAPPENVFLTTNGPSYVGVHLPLGSPCGRMIRLSTKLEAAEKWKVEKRAKRKSKGKGWRREKLGAQRFAGLIRSGSPPTAENAENSAFCLVLAQEQLFVLR</sequence>
<gene>
    <name evidence="1" type="ORF">KIW84_013288</name>
</gene>
<organism evidence="1 2">
    <name type="scientific">Pisum sativum</name>
    <name type="common">Garden pea</name>
    <name type="synonym">Lathyrus oleraceus</name>
    <dbReference type="NCBI Taxonomy" id="3888"/>
    <lineage>
        <taxon>Eukaryota</taxon>
        <taxon>Viridiplantae</taxon>
        <taxon>Streptophyta</taxon>
        <taxon>Embryophyta</taxon>
        <taxon>Tracheophyta</taxon>
        <taxon>Spermatophyta</taxon>
        <taxon>Magnoliopsida</taxon>
        <taxon>eudicotyledons</taxon>
        <taxon>Gunneridae</taxon>
        <taxon>Pentapetalae</taxon>
        <taxon>rosids</taxon>
        <taxon>fabids</taxon>
        <taxon>Fabales</taxon>
        <taxon>Fabaceae</taxon>
        <taxon>Papilionoideae</taxon>
        <taxon>50 kb inversion clade</taxon>
        <taxon>NPAAA clade</taxon>
        <taxon>Hologalegina</taxon>
        <taxon>IRL clade</taxon>
        <taxon>Fabeae</taxon>
        <taxon>Lathyrus</taxon>
    </lineage>
</organism>
<dbReference type="EMBL" id="JAMSHJ010000001">
    <property type="protein sequence ID" value="KAI5444950.1"/>
    <property type="molecule type" value="Genomic_DNA"/>
</dbReference>
<reference evidence="1 2" key="1">
    <citation type="journal article" date="2022" name="Nat. Genet.">
        <title>Improved pea reference genome and pan-genome highlight genomic features and evolutionary characteristics.</title>
        <authorList>
            <person name="Yang T."/>
            <person name="Liu R."/>
            <person name="Luo Y."/>
            <person name="Hu S."/>
            <person name="Wang D."/>
            <person name="Wang C."/>
            <person name="Pandey M.K."/>
            <person name="Ge S."/>
            <person name="Xu Q."/>
            <person name="Li N."/>
            <person name="Li G."/>
            <person name="Huang Y."/>
            <person name="Saxena R.K."/>
            <person name="Ji Y."/>
            <person name="Li M."/>
            <person name="Yan X."/>
            <person name="He Y."/>
            <person name="Liu Y."/>
            <person name="Wang X."/>
            <person name="Xiang C."/>
            <person name="Varshney R.K."/>
            <person name="Ding H."/>
            <person name="Gao S."/>
            <person name="Zong X."/>
        </authorList>
    </citation>
    <scope>NUCLEOTIDE SEQUENCE [LARGE SCALE GENOMIC DNA]</scope>
    <source>
        <strain evidence="1 2">cv. Zhongwan 6</strain>
    </source>
</reference>